<evidence type="ECO:0000256" key="4">
    <source>
        <dbReference type="PROSITE-ProRule" id="PRU00091"/>
    </source>
</evidence>
<dbReference type="CDD" id="cd00065">
    <property type="entry name" value="FYVE_like_SF"/>
    <property type="match status" value="1"/>
</dbReference>
<evidence type="ECO:0000256" key="3">
    <source>
        <dbReference type="ARBA" id="ARBA00022833"/>
    </source>
</evidence>
<feature type="region of interest" description="Disordered" evidence="5">
    <location>
        <begin position="1"/>
        <end position="156"/>
    </location>
</feature>
<dbReference type="SMART" id="SM00064">
    <property type="entry name" value="FYVE"/>
    <property type="match status" value="1"/>
</dbReference>
<evidence type="ECO:0000259" key="6">
    <source>
        <dbReference type="PROSITE" id="PS50178"/>
    </source>
</evidence>
<dbReference type="PANTHER" id="PTHR43102">
    <property type="entry name" value="SLR1143 PROTEIN"/>
    <property type="match status" value="1"/>
</dbReference>
<evidence type="ECO:0000313" key="8">
    <source>
        <dbReference type="EMBL" id="KAG2978539.1"/>
    </source>
</evidence>
<accession>A0A329RPQ7</accession>
<dbReference type="InterPro" id="IPR000306">
    <property type="entry name" value="Znf_FYVE"/>
</dbReference>
<dbReference type="Gene3D" id="3.30.40.10">
    <property type="entry name" value="Zinc/RING finger domain, C3HC4 (zinc finger)"/>
    <property type="match status" value="1"/>
</dbReference>
<sequence>MAEASPPRKPAALLEPERALSSHAPSIRVALTPTRSQKKRRGRKPSMSSRRPESEYMSASPAELNTMCKIRKLHKRQEQEQVRTARQRFVPDSEDEETSAASSSLKFVTLPPKLVTSKSEGRANALPSRRRQLQQQQILHPSRPVAQTTERTTSTREKLVRKYVGASPEHNRSFRSLSSESSHAPSEAAAAVALEQGLMSSQTFSTSAILSDEALVTVARRAKKQLEVVSKRQEMAGRWKRMARSKPDCQVFESLSKAKDQFSVVVKMNLPCSLREIMSVFSTDNETEFHRSMEAVFGDQYVYGVNVRSVDCASYSGGVNALRSRGHLATRRASEPPVRRVSSARIPPLRSAKLKLNAVSLMQKHRLVWKQRNMTFLDYLAEKIETKSVTRVMQTMDMQDEELEFSSVTTSSPTAASSSQENHYQQHTQHGDDLHQELKGILAGYVIQEDSEDKCTRLFFYATHHHRPTGQYTQTRMPRSAVQLLRAMVNKVCLLESVVLRRRLGYYPLSRLPTSHDEATMASYCATCYTPFSMLRKKYFCRLCGHYTCRKCSDLQDVEKTVGLVEKHRVCVSCVRRVSYCVFNMCAFPPNISSNVSGNSWTSARSQRLTEIEVEDDFDPPIMDDLASEDIKDVEVVHTAQPGALAGFVSDLLHGKDKKQELKKQELAAQRKQRLQLTIDDLGSWTPGPIPDSQSTPKESISLLDSFCTSHSSASSRSRDLPSWLSPTPMGG</sequence>
<dbReference type="SUPFAM" id="SSF57903">
    <property type="entry name" value="FYVE/PHD zinc finger"/>
    <property type="match status" value="1"/>
</dbReference>
<evidence type="ECO:0000313" key="10">
    <source>
        <dbReference type="Proteomes" id="UP000251314"/>
    </source>
</evidence>
<comment type="caution">
    <text evidence="9">The sequence shown here is derived from an EMBL/GenBank/DDBJ whole genome shotgun (WGS) entry which is preliminary data.</text>
</comment>
<reference evidence="9 10" key="1">
    <citation type="submission" date="2018-01" db="EMBL/GenBank/DDBJ databases">
        <title>Draft genome of the strawberry crown rot pathogen Phytophthora cactorum.</title>
        <authorList>
            <person name="Armitage A.D."/>
            <person name="Lysoe E."/>
            <person name="Nellist C.F."/>
            <person name="Harrison R.J."/>
            <person name="Brurberg M.B."/>
        </authorList>
    </citation>
    <scope>NUCLEOTIDE SEQUENCE [LARGE SCALE GENOMIC DNA]</scope>
    <source>
        <strain evidence="9 10">10300</strain>
    </source>
</reference>
<dbReference type="AlphaFoldDB" id="A0A329RPQ7"/>
<dbReference type="PROSITE" id="PS50178">
    <property type="entry name" value="ZF_FYVE"/>
    <property type="match status" value="1"/>
</dbReference>
<dbReference type="Proteomes" id="UP000251314">
    <property type="component" value="Unassembled WGS sequence"/>
</dbReference>
<proteinExistence type="predicted"/>
<dbReference type="InterPro" id="IPR011011">
    <property type="entry name" value="Znf_FYVE_PHD"/>
</dbReference>
<feature type="domain" description="FYVE-type" evidence="6">
    <location>
        <begin position="519"/>
        <end position="579"/>
    </location>
</feature>
<evidence type="ECO:0000256" key="1">
    <source>
        <dbReference type="ARBA" id="ARBA00022723"/>
    </source>
</evidence>
<dbReference type="Proteomes" id="UP000697107">
    <property type="component" value="Unassembled WGS sequence"/>
</dbReference>
<dbReference type="GO" id="GO:0008270">
    <property type="term" value="F:zinc ion binding"/>
    <property type="evidence" value="ECO:0007669"/>
    <property type="project" value="UniProtKB-KW"/>
</dbReference>
<reference evidence="7" key="2">
    <citation type="submission" date="2018-10" db="EMBL/GenBank/DDBJ databases">
        <title>Effector identification in a new, highly contiguous assembly of the strawberry crown rot pathogen Phytophthora cactorum.</title>
        <authorList>
            <person name="Armitage A.D."/>
            <person name="Nellist C.F."/>
            <person name="Bates H."/>
            <person name="Vickerstaff R.J."/>
            <person name="Harrison R.J."/>
        </authorList>
    </citation>
    <scope>NUCLEOTIDE SEQUENCE</scope>
    <source>
        <strain evidence="7">15-7</strain>
        <strain evidence="8">P415</strain>
    </source>
</reference>
<feature type="region of interest" description="Disordered" evidence="5">
    <location>
        <begin position="710"/>
        <end position="732"/>
    </location>
</feature>
<keyword evidence="3" id="KW-0862">Zinc</keyword>
<gene>
    <name evidence="9" type="ORF">PC110_g17399</name>
    <name evidence="7" type="ORF">PC113_g10797</name>
    <name evidence="8" type="ORF">PC118_g12222</name>
</gene>
<protein>
    <recommendedName>
        <fullName evidence="6">FYVE-type domain-containing protein</fullName>
    </recommendedName>
</protein>
<evidence type="ECO:0000256" key="5">
    <source>
        <dbReference type="SAM" id="MobiDB-lite"/>
    </source>
</evidence>
<keyword evidence="1" id="KW-0479">Metal-binding</keyword>
<evidence type="ECO:0000256" key="2">
    <source>
        <dbReference type="ARBA" id="ARBA00022771"/>
    </source>
</evidence>
<dbReference type="InterPro" id="IPR017455">
    <property type="entry name" value="Znf_FYVE-rel"/>
</dbReference>
<dbReference type="EMBL" id="MJFZ01000673">
    <property type="protein sequence ID" value="RAW26189.1"/>
    <property type="molecule type" value="Genomic_DNA"/>
</dbReference>
<name>A0A329RPQ7_9STRA</name>
<dbReference type="OrthoDB" id="79871at2759"/>
<feature type="compositionally biased region" description="Low complexity" evidence="5">
    <location>
        <begin position="406"/>
        <end position="419"/>
    </location>
</feature>
<dbReference type="Pfam" id="PF01363">
    <property type="entry name" value="FYVE"/>
    <property type="match status" value="1"/>
</dbReference>
<evidence type="ECO:0000313" key="7">
    <source>
        <dbReference type="EMBL" id="KAG2857329.1"/>
    </source>
</evidence>
<dbReference type="EMBL" id="RCML01000387">
    <property type="protein sequence ID" value="KAG2978539.1"/>
    <property type="molecule type" value="Genomic_DNA"/>
</dbReference>
<keyword evidence="10" id="KW-1185">Reference proteome</keyword>
<dbReference type="PANTHER" id="PTHR43102:SF2">
    <property type="entry name" value="GAF DOMAIN-CONTAINING PROTEIN"/>
    <property type="match status" value="1"/>
</dbReference>
<dbReference type="EMBL" id="RCMG01000295">
    <property type="protein sequence ID" value="KAG2857329.1"/>
    <property type="molecule type" value="Genomic_DNA"/>
</dbReference>
<dbReference type="STRING" id="29920.A0A329RPQ7"/>
<feature type="region of interest" description="Disordered" evidence="5">
    <location>
        <begin position="680"/>
        <end position="699"/>
    </location>
</feature>
<keyword evidence="2 4" id="KW-0863">Zinc-finger</keyword>
<dbReference type="InterPro" id="IPR013083">
    <property type="entry name" value="Znf_RING/FYVE/PHD"/>
</dbReference>
<evidence type="ECO:0000313" key="9">
    <source>
        <dbReference type="EMBL" id="RAW26189.1"/>
    </source>
</evidence>
<dbReference type="VEuPathDB" id="FungiDB:PC110_g17399"/>
<feature type="region of interest" description="Disordered" evidence="5">
    <location>
        <begin position="402"/>
        <end position="432"/>
    </location>
</feature>
<dbReference type="Proteomes" id="UP000735874">
    <property type="component" value="Unassembled WGS sequence"/>
</dbReference>
<organism evidence="9 10">
    <name type="scientific">Phytophthora cactorum</name>
    <dbReference type="NCBI Taxonomy" id="29920"/>
    <lineage>
        <taxon>Eukaryota</taxon>
        <taxon>Sar</taxon>
        <taxon>Stramenopiles</taxon>
        <taxon>Oomycota</taxon>
        <taxon>Peronosporomycetes</taxon>
        <taxon>Peronosporales</taxon>
        <taxon>Peronosporaceae</taxon>
        <taxon>Phytophthora</taxon>
    </lineage>
</organism>